<dbReference type="NCBIfam" id="TIGR03429">
    <property type="entry name" value="arom_pren_DMATS"/>
    <property type="match status" value="1"/>
</dbReference>
<dbReference type="OrthoDB" id="5392033at2759"/>
<feature type="binding site" evidence="3">
    <location>
        <position position="219"/>
    </location>
    <ligand>
        <name>dimethylallyl diphosphate</name>
        <dbReference type="ChEBI" id="CHEBI:57623"/>
    </ligand>
</feature>
<gene>
    <name evidence="5" type="ORF">P174DRAFT_463480</name>
</gene>
<proteinExistence type="inferred from homology"/>
<keyword evidence="6" id="KW-1185">Reference proteome</keyword>
<feature type="region of interest" description="Disordered" evidence="4">
    <location>
        <begin position="1"/>
        <end position="34"/>
    </location>
</feature>
<evidence type="ECO:0000256" key="1">
    <source>
        <dbReference type="ARBA" id="ARBA00010209"/>
    </source>
</evidence>
<reference evidence="6" key="1">
    <citation type="journal article" date="2018" name="Proc. Natl. Acad. Sci. U.S.A.">
        <title>Linking secondary metabolites to gene clusters through genome sequencing of six diverse Aspergillus species.</title>
        <authorList>
            <person name="Kaerboelling I."/>
            <person name="Vesth T.C."/>
            <person name="Frisvad J.C."/>
            <person name="Nybo J.L."/>
            <person name="Theobald S."/>
            <person name="Kuo A."/>
            <person name="Bowyer P."/>
            <person name="Matsuda Y."/>
            <person name="Mondo S."/>
            <person name="Lyhne E.K."/>
            <person name="Kogle M.E."/>
            <person name="Clum A."/>
            <person name="Lipzen A."/>
            <person name="Salamov A."/>
            <person name="Ngan C.Y."/>
            <person name="Daum C."/>
            <person name="Chiniquy J."/>
            <person name="Barry K."/>
            <person name="LaButti K."/>
            <person name="Haridas S."/>
            <person name="Simmons B.A."/>
            <person name="Magnuson J.K."/>
            <person name="Mortensen U.H."/>
            <person name="Larsen T.O."/>
            <person name="Grigoriev I.V."/>
            <person name="Baker S.E."/>
            <person name="Andersen M.R."/>
        </authorList>
    </citation>
    <scope>NUCLEOTIDE SEQUENCE [LARGE SCALE GENOMIC DNA]</scope>
    <source>
        <strain evidence="6">IBT 16806</strain>
    </source>
</reference>
<dbReference type="PIRSF" id="PIRSF000509">
    <property type="entry name" value="Trp_DMAT"/>
    <property type="match status" value="1"/>
</dbReference>
<dbReference type="CDD" id="cd13929">
    <property type="entry name" value="PT-DMATS_CymD"/>
    <property type="match status" value="1"/>
</dbReference>
<dbReference type="PANTHER" id="PTHR40627">
    <property type="entry name" value="INDOLE PRENYLTRANSFERASE TDIB-RELATED"/>
    <property type="match status" value="1"/>
</dbReference>
<dbReference type="RefSeq" id="XP_024678597.1">
    <property type="nucleotide sequence ID" value="XM_024830274.1"/>
</dbReference>
<evidence type="ECO:0000256" key="2">
    <source>
        <dbReference type="ARBA" id="ARBA00022679"/>
    </source>
</evidence>
<feature type="binding site" evidence="3">
    <location>
        <position position="288"/>
    </location>
    <ligand>
        <name>dimethylallyl diphosphate</name>
        <dbReference type="ChEBI" id="CHEBI:57623"/>
    </ligand>
</feature>
<feature type="binding site" evidence="3">
    <location>
        <position position="221"/>
    </location>
    <ligand>
        <name>dimethylallyl diphosphate</name>
        <dbReference type="ChEBI" id="CHEBI:57623"/>
    </ligand>
</feature>
<feature type="binding site" evidence="3">
    <location>
        <position position="366"/>
    </location>
    <ligand>
        <name>dimethylallyl diphosphate</name>
        <dbReference type="ChEBI" id="CHEBI:57623"/>
    </ligand>
</feature>
<evidence type="ECO:0000256" key="3">
    <source>
        <dbReference type="PIRSR" id="PIRSR000509-1"/>
    </source>
</evidence>
<dbReference type="OMA" id="KDIAYHT"/>
<dbReference type="VEuPathDB" id="FungiDB:P174DRAFT_463480"/>
<comment type="similarity">
    <text evidence="1">Belongs to the tryptophan dimethylallyltransferase family.</text>
</comment>
<evidence type="ECO:0000313" key="5">
    <source>
        <dbReference type="EMBL" id="PKX90002.1"/>
    </source>
</evidence>
<dbReference type="InterPro" id="IPR012148">
    <property type="entry name" value="ABBA_DMATS-like"/>
</dbReference>
<dbReference type="InterPro" id="IPR033964">
    <property type="entry name" value="ABBA"/>
</dbReference>
<dbReference type="InterPro" id="IPR017795">
    <property type="entry name" value="ABBA_NscD-like"/>
</dbReference>
<keyword evidence="2" id="KW-0808">Transferase</keyword>
<dbReference type="Proteomes" id="UP000234474">
    <property type="component" value="Unassembled WGS sequence"/>
</dbReference>
<organism evidence="5 6">
    <name type="scientific">Aspergillus novofumigatus (strain IBT 16806)</name>
    <dbReference type="NCBI Taxonomy" id="1392255"/>
    <lineage>
        <taxon>Eukaryota</taxon>
        <taxon>Fungi</taxon>
        <taxon>Dikarya</taxon>
        <taxon>Ascomycota</taxon>
        <taxon>Pezizomycotina</taxon>
        <taxon>Eurotiomycetes</taxon>
        <taxon>Eurotiomycetidae</taxon>
        <taxon>Eurotiales</taxon>
        <taxon>Aspergillaceae</taxon>
        <taxon>Aspergillus</taxon>
        <taxon>Aspergillus subgen. Fumigati</taxon>
    </lineage>
</organism>
<feature type="binding site" evidence="3">
    <location>
        <position position="431"/>
    </location>
    <ligand>
        <name>dimethylallyl diphosphate</name>
        <dbReference type="ChEBI" id="CHEBI:57623"/>
    </ligand>
</feature>
<comment type="caution">
    <text evidence="5">The sequence shown here is derived from an EMBL/GenBank/DDBJ whole genome shotgun (WGS) entry which is preliminary data.</text>
</comment>
<name>A0A2I1BXA2_ASPN1</name>
<dbReference type="PANTHER" id="PTHR40627:SF3">
    <property type="entry name" value="PRENYLTRANSFERASE ASQH2-RELATED"/>
    <property type="match status" value="1"/>
</dbReference>
<evidence type="ECO:0000256" key="4">
    <source>
        <dbReference type="SAM" id="MobiDB-lite"/>
    </source>
</evidence>
<dbReference type="GeneID" id="36537600"/>
<dbReference type="AlphaFoldDB" id="A0A2I1BXA2"/>
<dbReference type="SFLD" id="SFLDS00036">
    <property type="entry name" value="Aromatic_Prenyltransferase"/>
    <property type="match status" value="1"/>
</dbReference>
<accession>A0A2I1BXA2</accession>
<dbReference type="Pfam" id="PF11991">
    <property type="entry name" value="Trp_DMAT"/>
    <property type="match status" value="1"/>
</dbReference>
<dbReference type="SFLD" id="SFLDG01162">
    <property type="entry name" value="I"/>
    <property type="match status" value="1"/>
</dbReference>
<feature type="binding site" evidence="3">
    <location>
        <position position="286"/>
    </location>
    <ligand>
        <name>dimethylallyl diphosphate</name>
        <dbReference type="ChEBI" id="CHEBI:57623"/>
    </ligand>
</feature>
<dbReference type="GO" id="GO:0009820">
    <property type="term" value="P:alkaloid metabolic process"/>
    <property type="evidence" value="ECO:0007669"/>
    <property type="project" value="InterPro"/>
</dbReference>
<feature type="binding site" evidence="3">
    <location>
        <position position="129"/>
    </location>
    <ligand>
        <name>dimethylallyl diphosphate</name>
        <dbReference type="ChEBI" id="CHEBI:57623"/>
    </ligand>
</feature>
<feature type="binding site" evidence="3">
    <location>
        <position position="435"/>
    </location>
    <ligand>
        <name>dimethylallyl diphosphate</name>
        <dbReference type="ChEBI" id="CHEBI:57623"/>
    </ligand>
</feature>
<feature type="binding site" evidence="3">
    <location>
        <position position="284"/>
    </location>
    <ligand>
        <name>dimethylallyl diphosphate</name>
        <dbReference type="ChEBI" id="CHEBI:57623"/>
    </ligand>
</feature>
<sequence>MDGEMTASPAGISASDTPTLDEQTGQSGQSQAPIPKDIAYHTLSKALLFPDIDQYQHWHHVAPMLAKILVDGKYSIHQQYEYLCLLAQLIVPVLGPFPTPGRDVYRCTLGGNMTVELSQNFQRSGSTARIAFEPVRYQASVGHDRFNRTSVNAFFSQLQLLVKSVNIELHHLLSEHLTLTAKDERRLSEEQLTKYLTNFQVKTQYVVALDLTKNGIIAKEYFFPGIKCAATGQSGTDACFGAIRAVDQEGQLESACKTIESHFQQSKIDAAFLSCDLVDPAHTRFKVYIADPLVTLARAEEHWTLGGRLTDEDTTIGLEIIRELWSDLGIIQGPLEPSAMLEKGLLPIMLNYEMKAGQLLPTPKLYMPLTGIPETKIAHTMTGFFQRHDMPEQAEIFMENLQAYYPGKNLEEATRYQAWLSFTYSKERGPYLSIYYFWPE</sequence>
<dbReference type="GO" id="GO:0016765">
    <property type="term" value="F:transferase activity, transferring alkyl or aryl (other than methyl) groups"/>
    <property type="evidence" value="ECO:0007669"/>
    <property type="project" value="InterPro"/>
</dbReference>
<evidence type="ECO:0000313" key="6">
    <source>
        <dbReference type="Proteomes" id="UP000234474"/>
    </source>
</evidence>
<feature type="compositionally biased region" description="Polar residues" evidence="4">
    <location>
        <begin position="14"/>
        <end position="32"/>
    </location>
</feature>
<dbReference type="EMBL" id="MSZS01000008">
    <property type="protein sequence ID" value="PKX90002.1"/>
    <property type="molecule type" value="Genomic_DNA"/>
</dbReference>
<protein>
    <submittedName>
        <fullName evidence="5">Putative dimethylallyl tryptophan synthase</fullName>
    </submittedName>
</protein>
<feature type="binding site" evidence="3">
    <location>
        <position position="116"/>
    </location>
    <ligand>
        <name>L-tryptophan</name>
        <dbReference type="ChEBI" id="CHEBI:57912"/>
    </ligand>
</feature>